<organism evidence="1 2">
    <name type="scientific">Bacillus pumilus</name>
    <name type="common">Bacillus mesentericus</name>
    <dbReference type="NCBI Taxonomy" id="1408"/>
    <lineage>
        <taxon>Bacteria</taxon>
        <taxon>Bacillati</taxon>
        <taxon>Bacillota</taxon>
        <taxon>Bacilli</taxon>
        <taxon>Bacillales</taxon>
        <taxon>Bacillaceae</taxon>
        <taxon>Bacillus</taxon>
    </lineage>
</organism>
<proteinExistence type="predicted"/>
<accession>A0A2G8IQ86</accession>
<name>A0A2G8IQ86_BACPU</name>
<gene>
    <name evidence="1" type="ORF">CTV99_16425</name>
</gene>
<sequence length="72" mass="8092">MSSVTFYNYVKTPLLLEVEVGFVYGLHFSFRGVFCIKKAGSLGLERTCEGGKLHHVSTYIIQYLSIVVKTKS</sequence>
<dbReference type="EMBL" id="PEKP01000028">
    <property type="protein sequence ID" value="PIK25695.1"/>
    <property type="molecule type" value="Genomic_DNA"/>
</dbReference>
<reference evidence="1 2" key="1">
    <citation type="submission" date="2017-11" db="EMBL/GenBank/DDBJ databases">
        <title>Draft genome sequence of Bacillus pumilus 51_5il from lake Gorkoye (Russia: Novosibirsk region).</title>
        <authorList>
            <person name="Shipova A.A."/>
            <person name="Rozanov A.S."/>
            <person name="Bryanskaya A.V."/>
            <person name="Peltek S.E."/>
        </authorList>
    </citation>
    <scope>NUCLEOTIDE SEQUENCE [LARGE SCALE GENOMIC DNA]</scope>
    <source>
        <strain evidence="1 2">51_5il</strain>
    </source>
</reference>
<dbReference type="Proteomes" id="UP000230768">
    <property type="component" value="Unassembled WGS sequence"/>
</dbReference>
<evidence type="ECO:0000313" key="1">
    <source>
        <dbReference type="EMBL" id="PIK25695.1"/>
    </source>
</evidence>
<dbReference type="AlphaFoldDB" id="A0A2G8IQ86"/>
<comment type="caution">
    <text evidence="1">The sequence shown here is derived from an EMBL/GenBank/DDBJ whole genome shotgun (WGS) entry which is preliminary data.</text>
</comment>
<evidence type="ECO:0000313" key="2">
    <source>
        <dbReference type="Proteomes" id="UP000230768"/>
    </source>
</evidence>
<protein>
    <submittedName>
        <fullName evidence="1">Uncharacterized protein</fullName>
    </submittedName>
</protein>